<reference evidence="1 2" key="1">
    <citation type="submission" date="2018-11" db="EMBL/GenBank/DDBJ databases">
        <authorList>
            <consortium name="Pathogen Informatics"/>
        </authorList>
    </citation>
    <scope>NUCLEOTIDE SEQUENCE [LARGE SCALE GENOMIC DNA]</scope>
</reference>
<name>A0A3P7LFE3_DIBLA</name>
<gene>
    <name evidence="1" type="ORF">DILT_LOCUS6398</name>
</gene>
<organism evidence="1 2">
    <name type="scientific">Dibothriocephalus latus</name>
    <name type="common">Fish tapeworm</name>
    <name type="synonym">Diphyllobothrium latum</name>
    <dbReference type="NCBI Taxonomy" id="60516"/>
    <lineage>
        <taxon>Eukaryota</taxon>
        <taxon>Metazoa</taxon>
        <taxon>Spiralia</taxon>
        <taxon>Lophotrochozoa</taxon>
        <taxon>Platyhelminthes</taxon>
        <taxon>Cestoda</taxon>
        <taxon>Eucestoda</taxon>
        <taxon>Diphyllobothriidea</taxon>
        <taxon>Diphyllobothriidae</taxon>
        <taxon>Dibothriocephalus</taxon>
    </lineage>
</organism>
<keyword evidence="2" id="KW-1185">Reference proteome</keyword>
<accession>A0A3P7LFE3</accession>
<sequence>MAHQDFLAILLQNLSTLTSHRFHDGLCENFLAKVDLTSKVCRACRRSCLSRLVYTWRLNLPQDEVDQHWPHRPNCHYGRNCRTQVSSLAHARRYNHCCEQTRFT</sequence>
<dbReference type="Proteomes" id="UP000281553">
    <property type="component" value="Unassembled WGS sequence"/>
</dbReference>
<dbReference type="EMBL" id="UYRU01049442">
    <property type="protein sequence ID" value="VDN10567.1"/>
    <property type="molecule type" value="Genomic_DNA"/>
</dbReference>
<dbReference type="PANTHER" id="PTHR16079:SF4">
    <property type="entry name" value="E3 UBIQUITIN-PROTEIN LIGASE CHFR"/>
    <property type="match status" value="1"/>
</dbReference>
<proteinExistence type="predicted"/>
<dbReference type="PANTHER" id="PTHR16079">
    <property type="entry name" value="UBIQUITIN LIGASE PROTEIN CHFR"/>
    <property type="match status" value="1"/>
</dbReference>
<dbReference type="AlphaFoldDB" id="A0A3P7LFE3"/>
<dbReference type="GO" id="GO:0006511">
    <property type="term" value="P:ubiquitin-dependent protein catabolic process"/>
    <property type="evidence" value="ECO:0007669"/>
    <property type="project" value="TreeGrafter"/>
</dbReference>
<dbReference type="InterPro" id="IPR052256">
    <property type="entry name" value="E3_ubiquitin-ligase_CHFR"/>
</dbReference>
<dbReference type="OrthoDB" id="1305878at2759"/>
<evidence type="ECO:0000313" key="1">
    <source>
        <dbReference type="EMBL" id="VDN10567.1"/>
    </source>
</evidence>
<dbReference type="GO" id="GO:0004842">
    <property type="term" value="F:ubiquitin-protein transferase activity"/>
    <property type="evidence" value="ECO:0007669"/>
    <property type="project" value="TreeGrafter"/>
</dbReference>
<protein>
    <submittedName>
        <fullName evidence="1">Uncharacterized protein</fullName>
    </submittedName>
</protein>
<dbReference type="GO" id="GO:0005634">
    <property type="term" value="C:nucleus"/>
    <property type="evidence" value="ECO:0007669"/>
    <property type="project" value="TreeGrafter"/>
</dbReference>
<dbReference type="GO" id="GO:0016567">
    <property type="term" value="P:protein ubiquitination"/>
    <property type="evidence" value="ECO:0007669"/>
    <property type="project" value="TreeGrafter"/>
</dbReference>
<evidence type="ECO:0000313" key="2">
    <source>
        <dbReference type="Proteomes" id="UP000281553"/>
    </source>
</evidence>